<feature type="transmembrane region" description="Helical" evidence="9">
    <location>
        <begin position="512"/>
        <end position="530"/>
    </location>
</feature>
<dbReference type="PANTHER" id="PTHR31645:SF3">
    <property type="entry name" value="OLIGOPEPTIDE TRANSPORTER"/>
    <property type="match status" value="1"/>
</dbReference>
<dbReference type="GO" id="GO:0000329">
    <property type="term" value="C:fungal-type vacuole membrane"/>
    <property type="evidence" value="ECO:0007669"/>
    <property type="project" value="TreeGrafter"/>
</dbReference>
<keyword evidence="6 9" id="KW-0472">Membrane</keyword>
<evidence type="ECO:0000313" key="11">
    <source>
        <dbReference type="Proteomes" id="UP000030106"/>
    </source>
</evidence>
<dbReference type="InterPro" id="IPR021765">
    <property type="entry name" value="UstYa-like"/>
</dbReference>
<feature type="transmembrane region" description="Helical" evidence="9">
    <location>
        <begin position="571"/>
        <end position="598"/>
    </location>
</feature>
<dbReference type="Pfam" id="PF11807">
    <property type="entry name" value="UstYa"/>
    <property type="match status" value="1"/>
</dbReference>
<dbReference type="NCBIfam" id="TIGR00728">
    <property type="entry name" value="OPT_sfam"/>
    <property type="match status" value="1"/>
</dbReference>
<dbReference type="InterPro" id="IPR004813">
    <property type="entry name" value="OPT"/>
</dbReference>
<keyword evidence="5 9" id="KW-1133">Transmembrane helix</keyword>
<comment type="similarity">
    <text evidence="7">Belongs to the ustYa family.</text>
</comment>
<protein>
    <submittedName>
        <fullName evidence="10">Putative metal-nicotianamine transporter YSL13</fullName>
    </submittedName>
</protein>
<evidence type="ECO:0000256" key="2">
    <source>
        <dbReference type="ARBA" id="ARBA00008807"/>
    </source>
</evidence>
<evidence type="ECO:0000256" key="4">
    <source>
        <dbReference type="ARBA" id="ARBA00022692"/>
    </source>
</evidence>
<keyword evidence="3" id="KW-0813">Transport</keyword>
<feature type="transmembrane region" description="Helical" evidence="9">
    <location>
        <begin position="913"/>
        <end position="939"/>
    </location>
</feature>
<dbReference type="AlphaFoldDB" id="A0A0A2VYR3"/>
<feature type="transmembrane region" description="Helical" evidence="9">
    <location>
        <begin position="72"/>
        <end position="91"/>
    </location>
</feature>
<dbReference type="PANTHER" id="PTHR31645">
    <property type="entry name" value="OLIGOPEPTIDE TRANSPORTER YGL114W-RELATED"/>
    <property type="match status" value="1"/>
</dbReference>
<dbReference type="STRING" id="1245745.A0A0A2VYR3"/>
<feature type="transmembrane region" description="Helical" evidence="9">
    <location>
        <begin position="876"/>
        <end position="893"/>
    </location>
</feature>
<feature type="transmembrane region" description="Helical" evidence="9">
    <location>
        <begin position="812"/>
        <end position="833"/>
    </location>
</feature>
<comment type="similarity">
    <text evidence="2">Belongs to the oligopeptide OPT transporter family.</text>
</comment>
<comment type="caution">
    <text evidence="10">The sequence shown here is derived from an EMBL/GenBank/DDBJ whole genome shotgun (WGS) entry which is preliminary data.</text>
</comment>
<sequence>MAATFQYAKQYSWSKIKRARQAAAPFRPVPLLDGDDDQDERGSSQGLLEKGSAGRPPPQTAPRSLWRDSTFLLFHAALLALYLLVLGLVAAGKRPSSSCAGAPGVPYSPAAKVIEWKDTKFTLEDHIQDLSIYSGAPSPELDKAWHDLLNSMFRIPALEYSAIEVLFLPGQNVRIEAEYFKHHGRDKIGVAVPGSDDYIGTLNVFHELHCIKRLHQFMYTDYYFPDFTEHQLDMNRLHNAGSLSEKEHCLDFLRQSAMCHGDVGLITYIWRQDSRLPVVNSTSHQCVNWDKLYGWSQDRAVDMLKPGWLVHPTKDSDETRVEALAASDVADPPASLDTFVPFTDIPPCQGQIITFRAATVGIICGVLVNASNIYIGLRAGWTTSANVLGAIVSFAVLKRTSSTFGPHENNIAQTMATASGGMSNVFISGIPALYQLNLLTTPAKDFIRLVILTTIGGYFGLLSIVPLRKFFIHKAARDLNLVFPSSFATAATIRSMHSAAGGEKLARDKMKWTVIAFVAAMVLRVASVFLPNVLWNWHIFTWIAHARLPDRITRFAIAAESWGWVLEWSPAMIGSGFLVDFGVACSFFAGALFAWGLLGPYLVSVDLAFGESSNSTDAALPGLVSYTAMSNTYSTAEYPSPRYWLLWPGVACTLAVAFLDRRASVTTSFQYAAVDQDPDRTNEKPVPNNDIELWMWLPGLIVVVIVALFILFFQFGMPLLEAVIALVLSLSLTLIAIQATGATDTTPINAISKVSQIALGTITRASGASVEAAQRLNLVGASITNIGACQGCDLMGDFRVGFLLGTPAHLQYAAQLLGTLVASLVAPAIFLLFATAYPCIITGDASTCDFPAPTVAAWRAVAVVASTPNPSIPLSSVYVSILLAAISSVLVVAKHVLCSSGYAWTKPYWPNMMIFGLAFTLPNAQTATTMMIGGVVAAIWRIKSVKRFEMYAFGVAAGFVAGEGIGGTINCALSILGLA</sequence>
<dbReference type="InterPro" id="IPR045035">
    <property type="entry name" value="YSL-like"/>
</dbReference>
<comment type="subcellular location">
    <subcellularLocation>
        <location evidence="1">Membrane</location>
        <topology evidence="1">Multi-pass membrane protein</topology>
    </subcellularLocation>
</comment>
<dbReference type="Proteomes" id="UP000030106">
    <property type="component" value="Unassembled WGS sequence"/>
</dbReference>
<feature type="transmembrane region" description="Helical" evidence="9">
    <location>
        <begin position="719"/>
        <end position="739"/>
    </location>
</feature>
<feature type="region of interest" description="Disordered" evidence="8">
    <location>
        <begin position="27"/>
        <end position="62"/>
    </location>
</feature>
<name>A0A0A2VYR3_BEABA</name>
<feature type="transmembrane region" description="Helical" evidence="9">
    <location>
        <begin position="693"/>
        <end position="712"/>
    </location>
</feature>
<evidence type="ECO:0000256" key="5">
    <source>
        <dbReference type="ARBA" id="ARBA00022989"/>
    </source>
</evidence>
<proteinExistence type="inferred from homology"/>
<feature type="transmembrane region" description="Helical" evidence="9">
    <location>
        <begin position="410"/>
        <end position="434"/>
    </location>
</feature>
<feature type="transmembrane region" description="Helical" evidence="9">
    <location>
        <begin position="381"/>
        <end position="398"/>
    </location>
</feature>
<dbReference type="HOGENOM" id="CLU_010539_1_0_1"/>
<feature type="transmembrane region" description="Helical" evidence="9">
    <location>
        <begin position="353"/>
        <end position="375"/>
    </location>
</feature>
<feature type="transmembrane region" description="Helical" evidence="9">
    <location>
        <begin position="951"/>
        <end position="976"/>
    </location>
</feature>
<evidence type="ECO:0000313" key="10">
    <source>
        <dbReference type="EMBL" id="KGQ12763.1"/>
    </source>
</evidence>
<accession>A0A0A2VYR3</accession>
<dbReference type="GO" id="GO:0035673">
    <property type="term" value="F:oligopeptide transmembrane transporter activity"/>
    <property type="evidence" value="ECO:0007669"/>
    <property type="project" value="InterPro"/>
</dbReference>
<evidence type="ECO:0000256" key="9">
    <source>
        <dbReference type="SAM" id="Phobius"/>
    </source>
</evidence>
<feature type="transmembrane region" description="Helical" evidence="9">
    <location>
        <begin position="446"/>
        <end position="467"/>
    </location>
</feature>
<evidence type="ECO:0000256" key="1">
    <source>
        <dbReference type="ARBA" id="ARBA00004141"/>
    </source>
</evidence>
<gene>
    <name evidence="10" type="ORF">BBAD15_g1482</name>
</gene>
<reference evidence="10 11" key="1">
    <citation type="submission" date="2012-10" db="EMBL/GenBank/DDBJ databases">
        <title>Genome sequencing and analysis of entomopathogenic fungi Beauveria bassiana D1-5.</title>
        <authorList>
            <person name="Li Q."/>
            <person name="Wang L."/>
            <person name="Zhang Z."/>
            <person name="Wang Q."/>
            <person name="Ren J."/>
            <person name="Wang M."/>
            <person name="Xu W."/>
            <person name="Wang J."/>
            <person name="Lu Y."/>
            <person name="Du Q."/>
            <person name="Sun Z."/>
        </authorList>
    </citation>
    <scope>NUCLEOTIDE SEQUENCE [LARGE SCALE GENOMIC DNA]</scope>
    <source>
        <strain evidence="10 11">D1-5</strain>
    </source>
</reference>
<evidence type="ECO:0000256" key="7">
    <source>
        <dbReference type="ARBA" id="ARBA00035112"/>
    </source>
</evidence>
<dbReference type="Pfam" id="PF03169">
    <property type="entry name" value="OPT"/>
    <property type="match status" value="1"/>
</dbReference>
<dbReference type="eggNOG" id="ENOG502QUDW">
    <property type="taxonomic scope" value="Eukaryota"/>
</dbReference>
<evidence type="ECO:0000256" key="3">
    <source>
        <dbReference type="ARBA" id="ARBA00022448"/>
    </source>
</evidence>
<evidence type="ECO:0000256" key="6">
    <source>
        <dbReference type="ARBA" id="ARBA00023136"/>
    </source>
</evidence>
<keyword evidence="4 9" id="KW-0812">Transmembrane</keyword>
<dbReference type="GO" id="GO:0043386">
    <property type="term" value="P:mycotoxin biosynthetic process"/>
    <property type="evidence" value="ECO:0007669"/>
    <property type="project" value="InterPro"/>
</dbReference>
<dbReference type="EMBL" id="ANFO01000091">
    <property type="protein sequence ID" value="KGQ12763.1"/>
    <property type="molecule type" value="Genomic_DNA"/>
</dbReference>
<dbReference type="OrthoDB" id="77405at2759"/>
<organism evidence="10 11">
    <name type="scientific">Beauveria bassiana D1-5</name>
    <dbReference type="NCBI Taxonomy" id="1245745"/>
    <lineage>
        <taxon>Eukaryota</taxon>
        <taxon>Fungi</taxon>
        <taxon>Dikarya</taxon>
        <taxon>Ascomycota</taxon>
        <taxon>Pezizomycotina</taxon>
        <taxon>Sordariomycetes</taxon>
        <taxon>Hypocreomycetidae</taxon>
        <taxon>Hypocreales</taxon>
        <taxon>Cordycipitaceae</taxon>
        <taxon>Beauveria</taxon>
    </lineage>
</organism>
<evidence type="ECO:0000256" key="8">
    <source>
        <dbReference type="SAM" id="MobiDB-lite"/>
    </source>
</evidence>